<feature type="compositionally biased region" description="Polar residues" evidence="1">
    <location>
        <begin position="101"/>
        <end position="112"/>
    </location>
</feature>
<sequence>MTEDKKPEFSDKELKVHIRHILLHEFLRGSKPSVVIKEVNKLYGDEIMSQPTETWLKHWTFLLKLLENIKQDPISIDISPVIENTKECTPLPSLSEEDNTTKSNDGLSDSSE</sequence>
<accession>A0A137P0D1</accession>
<dbReference type="EMBL" id="KQ964570">
    <property type="protein sequence ID" value="KXN68550.1"/>
    <property type="molecule type" value="Genomic_DNA"/>
</dbReference>
<keyword evidence="4" id="KW-1185">Reference proteome</keyword>
<protein>
    <recommendedName>
        <fullName evidence="2">Mos1 transposase HTH domain-containing protein</fullName>
    </recommendedName>
</protein>
<dbReference type="Pfam" id="PF17906">
    <property type="entry name" value="HTH_48"/>
    <property type="match status" value="1"/>
</dbReference>
<dbReference type="Proteomes" id="UP000070444">
    <property type="component" value="Unassembled WGS sequence"/>
</dbReference>
<evidence type="ECO:0000313" key="4">
    <source>
        <dbReference type="Proteomes" id="UP000070444"/>
    </source>
</evidence>
<feature type="domain" description="Mos1 transposase HTH" evidence="2">
    <location>
        <begin position="15"/>
        <end position="52"/>
    </location>
</feature>
<name>A0A137P0D1_CONC2</name>
<evidence type="ECO:0000256" key="1">
    <source>
        <dbReference type="SAM" id="MobiDB-lite"/>
    </source>
</evidence>
<feature type="region of interest" description="Disordered" evidence="1">
    <location>
        <begin position="87"/>
        <end position="112"/>
    </location>
</feature>
<dbReference type="Gene3D" id="1.10.10.1450">
    <property type="match status" value="1"/>
</dbReference>
<evidence type="ECO:0000313" key="3">
    <source>
        <dbReference type="EMBL" id="KXN68550.1"/>
    </source>
</evidence>
<dbReference type="InterPro" id="IPR041426">
    <property type="entry name" value="Mos1_HTH"/>
</dbReference>
<evidence type="ECO:0000259" key="2">
    <source>
        <dbReference type="Pfam" id="PF17906"/>
    </source>
</evidence>
<gene>
    <name evidence="3" type="ORF">CONCODRAFT_9142</name>
</gene>
<proteinExistence type="predicted"/>
<organism evidence="3 4">
    <name type="scientific">Conidiobolus coronatus (strain ATCC 28846 / CBS 209.66 / NRRL 28638)</name>
    <name type="common">Delacroixia coronata</name>
    <dbReference type="NCBI Taxonomy" id="796925"/>
    <lineage>
        <taxon>Eukaryota</taxon>
        <taxon>Fungi</taxon>
        <taxon>Fungi incertae sedis</taxon>
        <taxon>Zoopagomycota</taxon>
        <taxon>Entomophthoromycotina</taxon>
        <taxon>Entomophthoromycetes</taxon>
        <taxon>Entomophthorales</taxon>
        <taxon>Ancylistaceae</taxon>
        <taxon>Conidiobolus</taxon>
    </lineage>
</organism>
<dbReference type="AlphaFoldDB" id="A0A137P0D1"/>
<reference evidence="3 4" key="1">
    <citation type="journal article" date="2015" name="Genome Biol. Evol.">
        <title>Phylogenomic analyses indicate that early fungi evolved digesting cell walls of algal ancestors of land plants.</title>
        <authorList>
            <person name="Chang Y."/>
            <person name="Wang S."/>
            <person name="Sekimoto S."/>
            <person name="Aerts A.L."/>
            <person name="Choi C."/>
            <person name="Clum A."/>
            <person name="LaButti K.M."/>
            <person name="Lindquist E.A."/>
            <person name="Yee Ngan C."/>
            <person name="Ohm R.A."/>
            <person name="Salamov A.A."/>
            <person name="Grigoriev I.V."/>
            <person name="Spatafora J.W."/>
            <person name="Berbee M.L."/>
        </authorList>
    </citation>
    <scope>NUCLEOTIDE SEQUENCE [LARGE SCALE GENOMIC DNA]</scope>
    <source>
        <strain evidence="3 4">NRRL 28638</strain>
    </source>
</reference>